<dbReference type="Proteomes" id="UP000070260">
    <property type="component" value="Plasmid pJFP838A"/>
</dbReference>
<evidence type="ECO:0000313" key="2">
    <source>
        <dbReference type="EMBL" id="AMN31127.1"/>
    </source>
</evidence>
<keyword evidence="2" id="KW-0614">Plasmid</keyword>
<dbReference type="EMBL" id="CP013615">
    <property type="protein sequence ID" value="AMN31127.1"/>
    <property type="molecule type" value="Genomic_DNA"/>
</dbReference>
<evidence type="ECO:0000259" key="1">
    <source>
        <dbReference type="Pfam" id="PF01841"/>
    </source>
</evidence>
<geneLocation type="plasmid" evidence="2 3">
    <name>pJFP838A</name>
</geneLocation>
<dbReference type="SUPFAM" id="SSF54001">
    <property type="entry name" value="Cysteine proteinases"/>
    <property type="match status" value="1"/>
</dbReference>
<reference evidence="2 3" key="1">
    <citation type="journal article" date="2016" name="PLoS ONE">
        <title>Plasmid Characterization and Chromosome Analysis of Two netF+ Clostridium perfringens Isolates Associated with Foal and Canine Necrotizing Enteritis.</title>
        <authorList>
            <person name="Mehdizadeh Gohari I."/>
            <person name="Kropinski A.M."/>
            <person name="Weese S.J."/>
            <person name="Parreira V.R."/>
            <person name="Whitehead A.E."/>
            <person name="Boerlin P."/>
            <person name="Prescott J.F."/>
        </authorList>
    </citation>
    <scope>NUCLEOTIDE SEQUENCE [LARGE SCALE GENOMIC DNA]</scope>
    <source>
        <strain evidence="2 3">JP838</strain>
        <plasmid evidence="3">Plasmid pJFP838A</plasmid>
    </source>
</reference>
<dbReference type="OrthoDB" id="1817605at2"/>
<accession>A0A140GRG8</accession>
<protein>
    <submittedName>
        <fullName evidence="2">Putative cysteine protease</fullName>
    </submittedName>
</protein>
<dbReference type="GO" id="GO:0006508">
    <property type="term" value="P:proteolysis"/>
    <property type="evidence" value="ECO:0007669"/>
    <property type="project" value="UniProtKB-KW"/>
</dbReference>
<sequence length="180" mass="21321">MKKNTKDLIKLLNLISKEHFLFLKENSYTFPGCCTDSAILISSYLKALGYNVKTCLGYKKLFPNGKSFHRWTEVYIDESLYIIDFTLFQFYIQKNNKFKSFKTQNELNIVYDYCINEIQHGKVLFDQDYYYNIFKFDKYEDLEGLSHMVGCSNYSTFLEALKPNFDDLLNNLLKSIKKDV</sequence>
<gene>
    <name evidence="2" type="ORF">JFP838_pA0211</name>
</gene>
<proteinExistence type="predicted"/>
<feature type="domain" description="Transglutaminase-like" evidence="1">
    <location>
        <begin position="27"/>
        <end position="79"/>
    </location>
</feature>
<dbReference type="InterPro" id="IPR002931">
    <property type="entry name" value="Transglutaminase-like"/>
</dbReference>
<dbReference type="RefSeq" id="WP_061429725.1">
    <property type="nucleotide sequence ID" value="NZ_CATNZX010000001.1"/>
</dbReference>
<dbReference type="Gene3D" id="3.10.620.30">
    <property type="match status" value="1"/>
</dbReference>
<keyword evidence="2" id="KW-0378">Hydrolase</keyword>
<dbReference type="Pfam" id="PF01841">
    <property type="entry name" value="Transglut_core"/>
    <property type="match status" value="1"/>
</dbReference>
<dbReference type="PATRIC" id="fig|1502.177.peg.3419"/>
<keyword evidence="2" id="KW-0645">Protease</keyword>
<dbReference type="AlphaFoldDB" id="A0A140GRG8"/>
<organism evidence="2 3">
    <name type="scientific">Clostridium perfringens</name>
    <dbReference type="NCBI Taxonomy" id="1502"/>
    <lineage>
        <taxon>Bacteria</taxon>
        <taxon>Bacillati</taxon>
        <taxon>Bacillota</taxon>
        <taxon>Clostridia</taxon>
        <taxon>Eubacteriales</taxon>
        <taxon>Clostridiaceae</taxon>
        <taxon>Clostridium</taxon>
    </lineage>
</organism>
<dbReference type="InterPro" id="IPR038765">
    <property type="entry name" value="Papain-like_cys_pep_sf"/>
</dbReference>
<name>A0A140GRG8_CLOPF</name>
<dbReference type="GO" id="GO:0008233">
    <property type="term" value="F:peptidase activity"/>
    <property type="evidence" value="ECO:0007669"/>
    <property type="project" value="UniProtKB-KW"/>
</dbReference>
<evidence type="ECO:0000313" key="3">
    <source>
        <dbReference type="Proteomes" id="UP000070260"/>
    </source>
</evidence>